<evidence type="ECO:0000256" key="6">
    <source>
        <dbReference type="ARBA" id="ARBA00023157"/>
    </source>
</evidence>
<dbReference type="Gene3D" id="2.60.40.200">
    <property type="entry name" value="Superoxide dismutase, copper/zinc binding domain"/>
    <property type="match status" value="1"/>
</dbReference>
<accession>A0A561D698</accession>
<comment type="similarity">
    <text evidence="1 8">Belongs to the Cu-Zn superoxide dismutase family.</text>
</comment>
<dbReference type="InterPro" id="IPR001424">
    <property type="entry name" value="SOD_Cu_Zn_dom"/>
</dbReference>
<dbReference type="Proteomes" id="UP000319671">
    <property type="component" value="Unassembled WGS sequence"/>
</dbReference>
<evidence type="ECO:0000259" key="10">
    <source>
        <dbReference type="Pfam" id="PF00080"/>
    </source>
</evidence>
<dbReference type="InterPro" id="IPR036423">
    <property type="entry name" value="SOD-like_Cu/Zn_dom_sf"/>
</dbReference>
<evidence type="ECO:0000313" key="12">
    <source>
        <dbReference type="Proteomes" id="UP000319671"/>
    </source>
</evidence>
<dbReference type="GO" id="GO:0004784">
    <property type="term" value="F:superoxide dismutase activity"/>
    <property type="evidence" value="ECO:0007669"/>
    <property type="project" value="UniProtKB-EC"/>
</dbReference>
<dbReference type="FunFam" id="2.60.40.200:FF:000005">
    <property type="entry name" value="Superoxide dismutase [Cu-Zn]"/>
    <property type="match status" value="1"/>
</dbReference>
<dbReference type="Pfam" id="PF00080">
    <property type="entry name" value="Sod_Cu"/>
    <property type="match status" value="1"/>
</dbReference>
<dbReference type="InterPro" id="IPR018152">
    <property type="entry name" value="SOD_Cu/Zn_BS"/>
</dbReference>
<evidence type="ECO:0000256" key="4">
    <source>
        <dbReference type="ARBA" id="ARBA00022833"/>
    </source>
</evidence>
<evidence type="ECO:0000256" key="7">
    <source>
        <dbReference type="ARBA" id="ARBA00024900"/>
    </source>
</evidence>
<comment type="cofactor">
    <cofactor evidence="8">
        <name>Cu cation</name>
        <dbReference type="ChEBI" id="CHEBI:23378"/>
    </cofactor>
    <text evidence="8">Binds 1 copper ion per subunit.</text>
</comment>
<organism evidence="11 12">
    <name type="scientific">Neobacillus bataviensis</name>
    <dbReference type="NCBI Taxonomy" id="220685"/>
    <lineage>
        <taxon>Bacteria</taxon>
        <taxon>Bacillati</taxon>
        <taxon>Bacillota</taxon>
        <taxon>Bacilli</taxon>
        <taxon>Bacillales</taxon>
        <taxon>Bacillaceae</taxon>
        <taxon>Neobacillus</taxon>
    </lineage>
</organism>
<comment type="caution">
    <text evidence="11">The sequence shown here is derived from an EMBL/GenBank/DDBJ whole genome shotgun (WGS) entry which is preliminary data.</text>
</comment>
<evidence type="ECO:0000256" key="8">
    <source>
        <dbReference type="RuleBase" id="RU000393"/>
    </source>
</evidence>
<evidence type="ECO:0000256" key="2">
    <source>
        <dbReference type="ARBA" id="ARBA00022723"/>
    </source>
</evidence>
<keyword evidence="5 8" id="KW-0186">Copper</keyword>
<feature type="domain" description="Superoxide dismutase copper/zinc binding" evidence="10">
    <location>
        <begin position="37"/>
        <end position="167"/>
    </location>
</feature>
<sequence length="183" mass="19698">MKKSWMFIPLLLLTGCMEKEVKQLDVQIYNPSGDSLGTITLAEQSSGVKMTVDLTGLPAGEHAIHIHESGTCKAPDFKSAGNHFNPETKQHGLLHPKGAHAGDLPNLIVENDGSVKAELMAPNVTLKNGKKSLFTKEGTSIVIHEGKDDGMTQPAGDSGNRIACGEISKEKKTEQKKAQDEKQ</sequence>
<dbReference type="RefSeq" id="WP_144566393.1">
    <property type="nucleotide sequence ID" value="NZ_VIVN01000008.1"/>
</dbReference>
<keyword evidence="12" id="KW-1185">Reference proteome</keyword>
<comment type="function">
    <text evidence="7">Destroys radicals which are normally produced within the cells and which are toxic to biological systems. May play a role in favoring mycobacterial survival in phagocytes.</text>
</comment>
<name>A0A561D698_9BACI</name>
<feature type="compositionally biased region" description="Basic and acidic residues" evidence="9">
    <location>
        <begin position="167"/>
        <end position="183"/>
    </location>
</feature>
<gene>
    <name evidence="11" type="ORF">FB550_108230</name>
</gene>
<dbReference type="PROSITE" id="PS51257">
    <property type="entry name" value="PROKAR_LIPOPROTEIN"/>
    <property type="match status" value="1"/>
</dbReference>
<keyword evidence="8" id="KW-0560">Oxidoreductase</keyword>
<dbReference type="SUPFAM" id="SSF49329">
    <property type="entry name" value="Cu,Zn superoxide dismutase-like"/>
    <property type="match status" value="1"/>
</dbReference>
<dbReference type="EC" id="1.15.1.1" evidence="8"/>
<keyword evidence="6" id="KW-1015">Disulfide bond</keyword>
<proteinExistence type="inferred from homology"/>
<protein>
    <recommendedName>
        <fullName evidence="8">Superoxide dismutase [Cu-Zn]</fullName>
        <ecNumber evidence="8">1.15.1.1</ecNumber>
    </recommendedName>
</protein>
<dbReference type="CDD" id="cd00305">
    <property type="entry name" value="Cu-Zn_Superoxide_Dismutase"/>
    <property type="match status" value="1"/>
</dbReference>
<evidence type="ECO:0000256" key="3">
    <source>
        <dbReference type="ARBA" id="ARBA00022729"/>
    </source>
</evidence>
<evidence type="ECO:0000256" key="9">
    <source>
        <dbReference type="SAM" id="MobiDB-lite"/>
    </source>
</evidence>
<evidence type="ECO:0000313" key="11">
    <source>
        <dbReference type="EMBL" id="TWD98973.1"/>
    </source>
</evidence>
<feature type="region of interest" description="Disordered" evidence="9">
    <location>
        <begin position="146"/>
        <end position="183"/>
    </location>
</feature>
<keyword evidence="3" id="KW-0732">Signal</keyword>
<keyword evidence="4 8" id="KW-0862">Zinc</keyword>
<dbReference type="AlphaFoldDB" id="A0A561D698"/>
<dbReference type="PROSITE" id="PS00332">
    <property type="entry name" value="SOD_CU_ZN_2"/>
    <property type="match status" value="1"/>
</dbReference>
<evidence type="ECO:0000256" key="5">
    <source>
        <dbReference type="ARBA" id="ARBA00023008"/>
    </source>
</evidence>
<dbReference type="GO" id="GO:0005507">
    <property type="term" value="F:copper ion binding"/>
    <property type="evidence" value="ECO:0007669"/>
    <property type="project" value="InterPro"/>
</dbReference>
<reference evidence="11 12" key="1">
    <citation type="submission" date="2019-06" db="EMBL/GenBank/DDBJ databases">
        <title>Sorghum-associated microbial communities from plants grown in Nebraska, USA.</title>
        <authorList>
            <person name="Schachtman D."/>
        </authorList>
    </citation>
    <scope>NUCLEOTIDE SEQUENCE [LARGE SCALE GENOMIC DNA]</scope>
    <source>
        <strain evidence="11 12">2482</strain>
    </source>
</reference>
<dbReference type="EMBL" id="VIVN01000008">
    <property type="protein sequence ID" value="TWD98973.1"/>
    <property type="molecule type" value="Genomic_DNA"/>
</dbReference>
<evidence type="ECO:0000256" key="1">
    <source>
        <dbReference type="ARBA" id="ARBA00010457"/>
    </source>
</evidence>
<comment type="catalytic activity">
    <reaction evidence="8">
        <text>2 superoxide + 2 H(+) = H2O2 + O2</text>
        <dbReference type="Rhea" id="RHEA:20696"/>
        <dbReference type="ChEBI" id="CHEBI:15378"/>
        <dbReference type="ChEBI" id="CHEBI:15379"/>
        <dbReference type="ChEBI" id="CHEBI:16240"/>
        <dbReference type="ChEBI" id="CHEBI:18421"/>
        <dbReference type="EC" id="1.15.1.1"/>
    </reaction>
</comment>
<dbReference type="InterPro" id="IPR024134">
    <property type="entry name" value="SOD_Cu/Zn_/chaperone"/>
</dbReference>
<comment type="cofactor">
    <cofactor evidence="8">
        <name>Zn(2+)</name>
        <dbReference type="ChEBI" id="CHEBI:29105"/>
    </cofactor>
    <text evidence="8">Binds 1 zinc ion per subunit.</text>
</comment>
<keyword evidence="2 8" id="KW-0479">Metal-binding</keyword>
<dbReference type="PANTHER" id="PTHR10003">
    <property type="entry name" value="SUPEROXIDE DISMUTASE CU-ZN -RELATED"/>
    <property type="match status" value="1"/>
</dbReference>